<name>A0ABD2W7T0_9HYME</name>
<reference evidence="2 3" key="1">
    <citation type="journal article" date="2024" name="bioRxiv">
        <title>A reference genome for Trichogramma kaykai: A tiny desert-dwelling parasitoid wasp with competing sex-ratio distorters.</title>
        <authorList>
            <person name="Culotta J."/>
            <person name="Lindsey A.R."/>
        </authorList>
    </citation>
    <scope>NUCLEOTIDE SEQUENCE [LARGE SCALE GENOMIC DNA]</scope>
    <source>
        <strain evidence="2 3">KSX58</strain>
    </source>
</reference>
<evidence type="ECO:0000313" key="3">
    <source>
        <dbReference type="Proteomes" id="UP001627154"/>
    </source>
</evidence>
<protein>
    <submittedName>
        <fullName evidence="2">Uncharacterized protein</fullName>
    </submittedName>
</protein>
<keyword evidence="1" id="KW-0472">Membrane</keyword>
<organism evidence="2 3">
    <name type="scientific">Trichogramma kaykai</name>
    <dbReference type="NCBI Taxonomy" id="54128"/>
    <lineage>
        <taxon>Eukaryota</taxon>
        <taxon>Metazoa</taxon>
        <taxon>Ecdysozoa</taxon>
        <taxon>Arthropoda</taxon>
        <taxon>Hexapoda</taxon>
        <taxon>Insecta</taxon>
        <taxon>Pterygota</taxon>
        <taxon>Neoptera</taxon>
        <taxon>Endopterygota</taxon>
        <taxon>Hymenoptera</taxon>
        <taxon>Apocrita</taxon>
        <taxon>Proctotrupomorpha</taxon>
        <taxon>Chalcidoidea</taxon>
        <taxon>Trichogrammatidae</taxon>
        <taxon>Trichogramma</taxon>
    </lineage>
</organism>
<evidence type="ECO:0000256" key="1">
    <source>
        <dbReference type="SAM" id="Phobius"/>
    </source>
</evidence>
<dbReference type="Proteomes" id="UP001627154">
    <property type="component" value="Unassembled WGS sequence"/>
</dbReference>
<sequence length="113" mass="13320">MLLLCYCSSSLLRYVPELAPILFSRFLLYTYVACIWIYKLTRSIDLETRCVPTDDTLHPLGRGSLLKNFLVARTRLFRLRQLKYSAGHLRKEKRGKTREYALRANFNITYNIP</sequence>
<keyword evidence="3" id="KW-1185">Reference proteome</keyword>
<dbReference type="EMBL" id="JBJJXI010000124">
    <property type="protein sequence ID" value="KAL3388968.1"/>
    <property type="molecule type" value="Genomic_DNA"/>
</dbReference>
<evidence type="ECO:0000313" key="2">
    <source>
        <dbReference type="EMBL" id="KAL3388968.1"/>
    </source>
</evidence>
<accession>A0ABD2W7T0</accession>
<gene>
    <name evidence="2" type="ORF">TKK_015922</name>
</gene>
<dbReference type="AlphaFoldDB" id="A0ABD2W7T0"/>
<keyword evidence="1" id="KW-0812">Transmembrane</keyword>
<keyword evidence="1" id="KW-1133">Transmembrane helix</keyword>
<feature type="transmembrane region" description="Helical" evidence="1">
    <location>
        <begin position="18"/>
        <end position="38"/>
    </location>
</feature>
<proteinExistence type="predicted"/>
<comment type="caution">
    <text evidence="2">The sequence shown here is derived from an EMBL/GenBank/DDBJ whole genome shotgun (WGS) entry which is preliminary data.</text>
</comment>